<comment type="caution">
    <text evidence="3">The sequence shown here is derived from an EMBL/GenBank/DDBJ whole genome shotgun (WGS) entry which is preliminary data.</text>
</comment>
<sequence length="236" mass="24264">MVYSPVVALGFLGALQSRGEVYSRQTNATGCATGVHMIVARASTEQPGTGVIGAIANSIQSQIPGSDIVPVDYPALLNPYQPSQKAGVTAMTKLVQDYAKACPQTKMVLMGYSQTTKGAHVTADVLCGTSETGFASTEPQATDVTDKIAAVVLMGDPSHVTGQPFDQGTSQKNGIFPRTKTAGCDAVSSKMASFCNSGDPFCDSGANIQVHLSYVQSDGDAATKFIMSKVGGGAAA</sequence>
<dbReference type="AlphaFoldDB" id="A0A9P7QVS3"/>
<protein>
    <recommendedName>
        <fullName evidence="5">Cutinase</fullName>
    </recommendedName>
</protein>
<evidence type="ECO:0000256" key="1">
    <source>
        <dbReference type="ARBA" id="ARBA00022801"/>
    </source>
</evidence>
<dbReference type="Proteomes" id="UP000699042">
    <property type="component" value="Unassembled WGS sequence"/>
</dbReference>
<dbReference type="InterPro" id="IPR000675">
    <property type="entry name" value="Cutinase/axe"/>
</dbReference>
<dbReference type="GO" id="GO:0052689">
    <property type="term" value="F:carboxylic ester hydrolase activity"/>
    <property type="evidence" value="ECO:0007669"/>
    <property type="project" value="UniProtKB-ARBA"/>
</dbReference>
<dbReference type="PANTHER" id="PTHR33630">
    <property type="entry name" value="CUTINASE RV1984C-RELATED-RELATED"/>
    <property type="match status" value="1"/>
</dbReference>
<reference evidence="3" key="1">
    <citation type="submission" date="2021-05" db="EMBL/GenBank/DDBJ databases">
        <title>Comparative genomics of three Colletotrichum scovillei strains and genetic complementation revealed genes involved fungal growth and virulence on chili pepper.</title>
        <authorList>
            <person name="Hsieh D.-K."/>
            <person name="Chuang S.-C."/>
            <person name="Chen C.-Y."/>
            <person name="Chao Y.-T."/>
            <person name="Lu M.-Y.J."/>
            <person name="Lee M.-H."/>
            <person name="Shih M.-C."/>
        </authorList>
    </citation>
    <scope>NUCLEOTIDE SEQUENCE</scope>
    <source>
        <strain evidence="3">Coll-153</strain>
    </source>
</reference>
<keyword evidence="1" id="KW-0378">Hydrolase</keyword>
<proteinExistence type="predicted"/>
<gene>
    <name evidence="3" type="ORF">JMJ77_003778</name>
</gene>
<dbReference type="PANTHER" id="PTHR33630:SF9">
    <property type="entry name" value="CUTINASE 4"/>
    <property type="match status" value="1"/>
</dbReference>
<organism evidence="3 4">
    <name type="scientific">Colletotrichum scovillei</name>
    <dbReference type="NCBI Taxonomy" id="1209932"/>
    <lineage>
        <taxon>Eukaryota</taxon>
        <taxon>Fungi</taxon>
        <taxon>Dikarya</taxon>
        <taxon>Ascomycota</taxon>
        <taxon>Pezizomycotina</taxon>
        <taxon>Sordariomycetes</taxon>
        <taxon>Hypocreomycetidae</taxon>
        <taxon>Glomerellales</taxon>
        <taxon>Glomerellaceae</taxon>
        <taxon>Colletotrichum</taxon>
        <taxon>Colletotrichum acutatum species complex</taxon>
    </lineage>
</organism>
<evidence type="ECO:0000256" key="2">
    <source>
        <dbReference type="ARBA" id="ARBA00023157"/>
    </source>
</evidence>
<evidence type="ECO:0008006" key="5">
    <source>
        <dbReference type="Google" id="ProtNLM"/>
    </source>
</evidence>
<dbReference type="SMART" id="SM01110">
    <property type="entry name" value="Cutinase"/>
    <property type="match status" value="1"/>
</dbReference>
<evidence type="ECO:0000313" key="4">
    <source>
        <dbReference type="Proteomes" id="UP000699042"/>
    </source>
</evidence>
<evidence type="ECO:0000313" key="3">
    <source>
        <dbReference type="EMBL" id="KAG7044315.1"/>
    </source>
</evidence>
<keyword evidence="2" id="KW-1015">Disulfide bond</keyword>
<dbReference type="Pfam" id="PF01083">
    <property type="entry name" value="Cutinase"/>
    <property type="match status" value="1"/>
</dbReference>
<dbReference type="EMBL" id="JAESDN010000010">
    <property type="protein sequence ID" value="KAG7044315.1"/>
    <property type="molecule type" value="Genomic_DNA"/>
</dbReference>
<keyword evidence="4" id="KW-1185">Reference proteome</keyword>
<dbReference type="Gene3D" id="3.40.50.1820">
    <property type="entry name" value="alpha/beta hydrolase"/>
    <property type="match status" value="1"/>
</dbReference>
<accession>A0A9P7QVS3</accession>
<dbReference type="InterPro" id="IPR029058">
    <property type="entry name" value="AB_hydrolase_fold"/>
</dbReference>
<name>A0A9P7QVS3_9PEZI</name>
<dbReference type="SUPFAM" id="SSF53474">
    <property type="entry name" value="alpha/beta-Hydrolases"/>
    <property type="match status" value="1"/>
</dbReference>